<evidence type="ECO:0000313" key="1">
    <source>
        <dbReference type="EMBL" id="EJX05719.1"/>
    </source>
</evidence>
<sequence>MKPGHILKCLLQNPLIPHHSYFQYQHLHMPLIHPAKCRFSWQWLLPSPYGHR</sequence>
<gene>
    <name evidence="1" type="ORF">EVA_06172</name>
</gene>
<reference evidence="1" key="1">
    <citation type="journal article" date="2012" name="PLoS ONE">
        <title>Gene sets for utilization of primary and secondary nutrition supplies in the distal gut of endangered iberian lynx.</title>
        <authorList>
            <person name="Alcaide M."/>
            <person name="Messina E."/>
            <person name="Richter M."/>
            <person name="Bargiela R."/>
            <person name="Peplies J."/>
            <person name="Huws S.A."/>
            <person name="Newbold C.J."/>
            <person name="Golyshin P.N."/>
            <person name="Simon M.A."/>
            <person name="Lopez G."/>
            <person name="Yakimov M.M."/>
            <person name="Ferrer M."/>
        </authorList>
    </citation>
    <scope>NUCLEOTIDE SEQUENCE</scope>
</reference>
<comment type="caution">
    <text evidence="1">The sequence shown here is derived from an EMBL/GenBank/DDBJ whole genome shotgun (WGS) entry which is preliminary data.</text>
</comment>
<dbReference type="EMBL" id="AMCI01001381">
    <property type="protein sequence ID" value="EJX05719.1"/>
    <property type="molecule type" value="Genomic_DNA"/>
</dbReference>
<proteinExistence type="predicted"/>
<protein>
    <submittedName>
        <fullName evidence="1">Uncharacterized protein</fullName>
    </submittedName>
</protein>
<accession>J9GFK4</accession>
<name>J9GFK4_9ZZZZ</name>
<organism evidence="1">
    <name type="scientific">gut metagenome</name>
    <dbReference type="NCBI Taxonomy" id="749906"/>
    <lineage>
        <taxon>unclassified sequences</taxon>
        <taxon>metagenomes</taxon>
        <taxon>organismal metagenomes</taxon>
    </lineage>
</organism>
<dbReference type="AlphaFoldDB" id="J9GFK4"/>